<reference evidence="2 3" key="1">
    <citation type="submission" date="2020-07" db="EMBL/GenBank/DDBJ databases">
        <title>Roseicoccus Jingziensis gen. nov., sp. nov., isolated from coastal seawater.</title>
        <authorList>
            <person name="Feng X."/>
        </authorList>
    </citation>
    <scope>NUCLEOTIDE SEQUENCE [LARGE SCALE GENOMIC DNA]</scope>
    <source>
        <strain evidence="2 3">N1E253</strain>
    </source>
</reference>
<accession>A0A851GIK5</accession>
<dbReference type="Proteomes" id="UP000557872">
    <property type="component" value="Unassembled WGS sequence"/>
</dbReference>
<gene>
    <name evidence="2" type="ORF">HW115_02480</name>
</gene>
<evidence type="ECO:0000313" key="2">
    <source>
        <dbReference type="EMBL" id="NWK54460.1"/>
    </source>
</evidence>
<sequence>MNGSATGRGGNTSNMATSDDPYALGRSYDAGPDQNQRFAGNLDEVCTR</sequence>
<name>A0A851GIK5_9BACT</name>
<comment type="caution">
    <text evidence="2">The sequence shown here is derived from an EMBL/GenBank/DDBJ whole genome shotgun (WGS) entry which is preliminary data.</text>
</comment>
<keyword evidence="3" id="KW-1185">Reference proteome</keyword>
<proteinExistence type="predicted"/>
<feature type="compositionally biased region" description="Gly residues" evidence="1">
    <location>
        <begin position="1"/>
        <end position="10"/>
    </location>
</feature>
<organism evidence="2 3">
    <name type="scientific">Oceaniferula marina</name>
    <dbReference type="NCBI Taxonomy" id="2748318"/>
    <lineage>
        <taxon>Bacteria</taxon>
        <taxon>Pseudomonadati</taxon>
        <taxon>Verrucomicrobiota</taxon>
        <taxon>Verrucomicrobiia</taxon>
        <taxon>Verrucomicrobiales</taxon>
        <taxon>Verrucomicrobiaceae</taxon>
        <taxon>Oceaniferula</taxon>
    </lineage>
</organism>
<dbReference type="EMBL" id="JACBAZ010000001">
    <property type="protein sequence ID" value="NWK54460.1"/>
    <property type="molecule type" value="Genomic_DNA"/>
</dbReference>
<evidence type="ECO:0000256" key="1">
    <source>
        <dbReference type="SAM" id="MobiDB-lite"/>
    </source>
</evidence>
<dbReference type="RefSeq" id="WP_178931434.1">
    <property type="nucleotide sequence ID" value="NZ_JACBAZ010000001.1"/>
</dbReference>
<dbReference type="AlphaFoldDB" id="A0A851GIK5"/>
<protein>
    <submittedName>
        <fullName evidence="2">Uncharacterized protein</fullName>
    </submittedName>
</protein>
<feature type="region of interest" description="Disordered" evidence="1">
    <location>
        <begin position="1"/>
        <end position="48"/>
    </location>
</feature>
<evidence type="ECO:0000313" key="3">
    <source>
        <dbReference type="Proteomes" id="UP000557872"/>
    </source>
</evidence>